<reference evidence="4" key="1">
    <citation type="submission" date="2019-03" db="EMBL/GenBank/DDBJ databases">
        <title>Snf2 controls pulcherriminic acid biosynthesis and connects pigmentation and antifungal activity of the yeast Metschnikowia pulcherrima.</title>
        <authorList>
            <person name="Gore-Lloyd D."/>
            <person name="Sumann I."/>
            <person name="Brachmann A.O."/>
            <person name="Schneeberger K."/>
            <person name="Ortiz-Merino R.A."/>
            <person name="Moreno-Beltran M."/>
            <person name="Schlaefli M."/>
            <person name="Kirner P."/>
            <person name="Santos Kron A."/>
            <person name="Wolfe K.H."/>
            <person name="Piel J."/>
            <person name="Ahrens C.H."/>
            <person name="Henk D."/>
            <person name="Freimoser F.M."/>
        </authorList>
    </citation>
    <scope>NUCLEOTIDE SEQUENCE [LARGE SCALE GENOMIC DNA]</scope>
    <source>
        <strain evidence="4">APC 1.2</strain>
    </source>
</reference>
<dbReference type="EMBL" id="CP034456">
    <property type="protein sequence ID" value="QBM85962.1"/>
    <property type="molecule type" value="Genomic_DNA"/>
</dbReference>
<dbReference type="InterPro" id="IPR001093">
    <property type="entry name" value="IMP_DH_GMPRt"/>
</dbReference>
<dbReference type="GO" id="GO:0005737">
    <property type="term" value="C:cytoplasm"/>
    <property type="evidence" value="ECO:0007669"/>
    <property type="project" value="TreeGrafter"/>
</dbReference>
<sequence>MVLDCSTATSHLASYSKKDGLDIRSLIDSANFGGLTYNDFLVLPGLINFPSTAVKLESKLTKKITLKSPFVSSPMDTVTEHNMAIHMSLLGGIGIIQHNCTADEQAEMVRKVKKYENGFINDPIVVAPTATIGQIKAMKEKIGFSSFPVTGMSFPRTFYYFFTLMINFC</sequence>
<proteinExistence type="inferred from homology"/>
<evidence type="ECO:0000259" key="2">
    <source>
        <dbReference type="Pfam" id="PF00478"/>
    </source>
</evidence>
<dbReference type="InterPro" id="IPR013785">
    <property type="entry name" value="Aldolase_TIM"/>
</dbReference>
<name>A0A4P6XEV1_9ASCO</name>
<dbReference type="GO" id="GO:0003938">
    <property type="term" value="F:IMP dehydrogenase activity"/>
    <property type="evidence" value="ECO:0007669"/>
    <property type="project" value="InterPro"/>
</dbReference>
<dbReference type="GO" id="GO:0006183">
    <property type="term" value="P:GTP biosynthetic process"/>
    <property type="evidence" value="ECO:0007669"/>
    <property type="project" value="TreeGrafter"/>
</dbReference>
<dbReference type="FunFam" id="3.20.20.70:FF:000424">
    <property type="entry name" value="Inosine-5'-monophosphate dehydrogenase 2"/>
    <property type="match status" value="1"/>
</dbReference>
<dbReference type="SUPFAM" id="SSF51412">
    <property type="entry name" value="Inosine monophosphate dehydrogenase (IMPDH)"/>
    <property type="match status" value="1"/>
</dbReference>
<dbReference type="InterPro" id="IPR005990">
    <property type="entry name" value="IMP_DH"/>
</dbReference>
<protein>
    <submittedName>
        <fullName evidence="3">IMP dehydrogenase</fullName>
    </submittedName>
</protein>
<evidence type="ECO:0000313" key="3">
    <source>
        <dbReference type="EMBL" id="QBM85962.1"/>
    </source>
</evidence>
<organism evidence="3 4">
    <name type="scientific">Metschnikowia aff. pulcherrima</name>
    <dbReference type="NCBI Taxonomy" id="2163413"/>
    <lineage>
        <taxon>Eukaryota</taxon>
        <taxon>Fungi</taxon>
        <taxon>Dikarya</taxon>
        <taxon>Ascomycota</taxon>
        <taxon>Saccharomycotina</taxon>
        <taxon>Pichiomycetes</taxon>
        <taxon>Metschnikowiaceae</taxon>
        <taxon>Metschnikowia</taxon>
    </lineage>
</organism>
<dbReference type="Gene3D" id="3.20.20.70">
    <property type="entry name" value="Aldolase class I"/>
    <property type="match status" value="1"/>
</dbReference>
<accession>A0A4P6XEV1</accession>
<dbReference type="Pfam" id="PF00478">
    <property type="entry name" value="IMPDH"/>
    <property type="match status" value="1"/>
</dbReference>
<dbReference type="SMART" id="SM01240">
    <property type="entry name" value="IMPDH"/>
    <property type="match status" value="1"/>
</dbReference>
<dbReference type="PANTHER" id="PTHR11911:SF111">
    <property type="entry name" value="INOSINE-5'-MONOPHOSPHATE DEHYDROGENASE"/>
    <property type="match status" value="1"/>
</dbReference>
<gene>
    <name evidence="3" type="primary">MPUL0A05930</name>
    <name evidence="3" type="ORF">METSCH_A05930</name>
</gene>
<dbReference type="Proteomes" id="UP000292447">
    <property type="component" value="Chromosome I"/>
</dbReference>
<comment type="similarity">
    <text evidence="1">Belongs to the IMPDH/GMPR family.</text>
</comment>
<dbReference type="STRING" id="2163413.A0A4P6XEV1"/>
<dbReference type="PANTHER" id="PTHR11911">
    <property type="entry name" value="INOSINE-5-MONOPHOSPHATE DEHYDROGENASE RELATED"/>
    <property type="match status" value="1"/>
</dbReference>
<dbReference type="AlphaFoldDB" id="A0A4P6XEV1"/>
<keyword evidence="4" id="KW-1185">Reference proteome</keyword>
<evidence type="ECO:0000313" key="4">
    <source>
        <dbReference type="Proteomes" id="UP000292447"/>
    </source>
</evidence>
<evidence type="ECO:0000256" key="1">
    <source>
        <dbReference type="ARBA" id="ARBA00005502"/>
    </source>
</evidence>
<feature type="domain" description="IMP dehydrogenase/GMP reductase" evidence="2">
    <location>
        <begin position="34"/>
        <end position="141"/>
    </location>
</feature>